<sequence>MNLRLRFTGAAFGFIVTFVFLSFVMLGSFTADWITGHSWDFEEIVRALIAPLLFSLALSLAAFIFPKAPVAP</sequence>
<feature type="transmembrane region" description="Helical" evidence="1">
    <location>
        <begin position="44"/>
        <end position="65"/>
    </location>
</feature>
<name>A0A1F4VDK2_UNCKA</name>
<evidence type="ECO:0000313" key="3">
    <source>
        <dbReference type="Proteomes" id="UP000176504"/>
    </source>
</evidence>
<proteinExistence type="predicted"/>
<reference evidence="2 3" key="1">
    <citation type="journal article" date="2016" name="Nat. Commun.">
        <title>Thousands of microbial genomes shed light on interconnected biogeochemical processes in an aquifer system.</title>
        <authorList>
            <person name="Anantharaman K."/>
            <person name="Brown C.T."/>
            <person name="Hug L.A."/>
            <person name="Sharon I."/>
            <person name="Castelle C.J."/>
            <person name="Probst A.J."/>
            <person name="Thomas B.C."/>
            <person name="Singh A."/>
            <person name="Wilkins M.J."/>
            <person name="Karaoz U."/>
            <person name="Brodie E.L."/>
            <person name="Williams K.H."/>
            <person name="Hubbard S.S."/>
            <person name="Banfield J.F."/>
        </authorList>
    </citation>
    <scope>NUCLEOTIDE SEQUENCE [LARGE SCALE GENOMIC DNA]</scope>
</reference>
<keyword evidence="1" id="KW-0472">Membrane</keyword>
<dbReference type="Proteomes" id="UP000176504">
    <property type="component" value="Unassembled WGS sequence"/>
</dbReference>
<gene>
    <name evidence="2" type="ORF">A3A78_04590</name>
</gene>
<organism evidence="2 3">
    <name type="scientific">candidate division WWE3 bacterium RIFCSPLOWO2_01_FULL_41_18</name>
    <dbReference type="NCBI Taxonomy" id="1802625"/>
    <lineage>
        <taxon>Bacteria</taxon>
        <taxon>Katanobacteria</taxon>
    </lineage>
</organism>
<keyword evidence="1" id="KW-0812">Transmembrane</keyword>
<protein>
    <recommendedName>
        <fullName evidence="4">Major facilitator superfamily (MFS) profile domain-containing protein</fullName>
    </recommendedName>
</protein>
<feature type="transmembrane region" description="Helical" evidence="1">
    <location>
        <begin position="7"/>
        <end position="29"/>
    </location>
</feature>
<keyword evidence="1" id="KW-1133">Transmembrane helix</keyword>
<comment type="caution">
    <text evidence="2">The sequence shown here is derived from an EMBL/GenBank/DDBJ whole genome shotgun (WGS) entry which is preliminary data.</text>
</comment>
<evidence type="ECO:0000313" key="2">
    <source>
        <dbReference type="EMBL" id="OGC55224.1"/>
    </source>
</evidence>
<evidence type="ECO:0008006" key="4">
    <source>
        <dbReference type="Google" id="ProtNLM"/>
    </source>
</evidence>
<dbReference type="AlphaFoldDB" id="A0A1F4VDK2"/>
<dbReference type="EMBL" id="MEVI01000003">
    <property type="protein sequence ID" value="OGC55224.1"/>
    <property type="molecule type" value="Genomic_DNA"/>
</dbReference>
<evidence type="ECO:0000256" key="1">
    <source>
        <dbReference type="SAM" id="Phobius"/>
    </source>
</evidence>
<accession>A0A1F4VDK2</accession>